<comment type="similarity">
    <text evidence="2">Belongs to the EamA transporter family.</text>
</comment>
<dbReference type="Pfam" id="PF00892">
    <property type="entry name" value="EamA"/>
    <property type="match status" value="2"/>
</dbReference>
<feature type="transmembrane region" description="Helical" evidence="6">
    <location>
        <begin position="279"/>
        <end position="296"/>
    </location>
</feature>
<evidence type="ECO:0000256" key="3">
    <source>
        <dbReference type="ARBA" id="ARBA00022692"/>
    </source>
</evidence>
<feature type="transmembrane region" description="Helical" evidence="6">
    <location>
        <begin position="12"/>
        <end position="34"/>
    </location>
</feature>
<dbReference type="EMBL" id="JBHUON010000003">
    <property type="protein sequence ID" value="MFD2863933.1"/>
    <property type="molecule type" value="Genomic_DNA"/>
</dbReference>
<feature type="transmembrane region" description="Helical" evidence="6">
    <location>
        <begin position="70"/>
        <end position="91"/>
    </location>
</feature>
<feature type="transmembrane region" description="Helical" evidence="6">
    <location>
        <begin position="189"/>
        <end position="206"/>
    </location>
</feature>
<feature type="domain" description="EamA" evidence="7">
    <location>
        <begin position="161"/>
        <end position="295"/>
    </location>
</feature>
<evidence type="ECO:0000259" key="7">
    <source>
        <dbReference type="Pfam" id="PF00892"/>
    </source>
</evidence>
<keyword evidence="3 6" id="KW-0812">Transmembrane</keyword>
<feature type="transmembrane region" description="Helical" evidence="6">
    <location>
        <begin position="126"/>
        <end position="143"/>
    </location>
</feature>
<organism evidence="8 9">
    <name type="scientific">Mucilaginibacter antarcticus</name>
    <dbReference type="NCBI Taxonomy" id="1855725"/>
    <lineage>
        <taxon>Bacteria</taxon>
        <taxon>Pseudomonadati</taxon>
        <taxon>Bacteroidota</taxon>
        <taxon>Sphingobacteriia</taxon>
        <taxon>Sphingobacteriales</taxon>
        <taxon>Sphingobacteriaceae</taxon>
        <taxon>Mucilaginibacter</taxon>
    </lineage>
</organism>
<dbReference type="PANTHER" id="PTHR32322:SF2">
    <property type="entry name" value="EAMA DOMAIN-CONTAINING PROTEIN"/>
    <property type="match status" value="1"/>
</dbReference>
<feature type="transmembrane region" description="Helical" evidence="6">
    <location>
        <begin position="40"/>
        <end position="58"/>
    </location>
</feature>
<dbReference type="InterPro" id="IPR050638">
    <property type="entry name" value="AA-Vitamin_Transporters"/>
</dbReference>
<feature type="transmembrane region" description="Helical" evidence="6">
    <location>
        <begin position="155"/>
        <end position="177"/>
    </location>
</feature>
<dbReference type="InterPro" id="IPR037185">
    <property type="entry name" value="EmrE-like"/>
</dbReference>
<dbReference type="Proteomes" id="UP001597601">
    <property type="component" value="Unassembled WGS sequence"/>
</dbReference>
<keyword evidence="4 6" id="KW-1133">Transmembrane helix</keyword>
<feature type="domain" description="EamA" evidence="7">
    <location>
        <begin position="11"/>
        <end position="143"/>
    </location>
</feature>
<comment type="subcellular location">
    <subcellularLocation>
        <location evidence="1">Membrane</location>
        <topology evidence="1">Multi-pass membrane protein</topology>
    </subcellularLocation>
</comment>
<feature type="transmembrane region" description="Helical" evidence="6">
    <location>
        <begin position="226"/>
        <end position="246"/>
    </location>
</feature>
<dbReference type="SUPFAM" id="SSF103481">
    <property type="entry name" value="Multidrug resistance efflux transporter EmrE"/>
    <property type="match status" value="2"/>
</dbReference>
<evidence type="ECO:0000256" key="6">
    <source>
        <dbReference type="SAM" id="Phobius"/>
    </source>
</evidence>
<dbReference type="InterPro" id="IPR000620">
    <property type="entry name" value="EamA_dom"/>
</dbReference>
<gene>
    <name evidence="8" type="ORF">ACFSYC_04465</name>
</gene>
<name>A0ABW5XLE7_9SPHI</name>
<protein>
    <submittedName>
        <fullName evidence="8">EamA family transporter</fullName>
    </submittedName>
</protein>
<dbReference type="RefSeq" id="WP_377123953.1">
    <property type="nucleotide sequence ID" value="NZ_JBHUHN010000001.1"/>
</dbReference>
<proteinExistence type="inferred from homology"/>
<evidence type="ECO:0000256" key="2">
    <source>
        <dbReference type="ARBA" id="ARBA00007362"/>
    </source>
</evidence>
<sequence>MSKAAPKTDWKIILAFAAVYIIWGTTYLAIRIGIESMPPFIMAGLRYVIAGVLMLLYIKIKGEVVIDKNVTSNFLLGAFMLTCGQGTIFWAEKYVPSGLTAVLISTAPIWYIIADKRHWRTYFTSKLTMFSIVLGLVGVWVLFKDQAVIGTSSKMIYIASAVIIISCFCWVTASLWYKYNHTPGSLFKNIGWQLMGGAVACLLVGIPTGEWAQFHIADVSVRSWCALFYLAIAGSIVAFTAMFWLLERRPAPIVGTYAYVNPVIAVLLGYLVANEIITTSQVFGMVVILLAAYLANKVKFSTAA</sequence>
<feature type="transmembrane region" description="Helical" evidence="6">
    <location>
        <begin position="253"/>
        <end position="273"/>
    </location>
</feature>
<feature type="transmembrane region" description="Helical" evidence="6">
    <location>
        <begin position="97"/>
        <end position="114"/>
    </location>
</feature>
<evidence type="ECO:0000256" key="1">
    <source>
        <dbReference type="ARBA" id="ARBA00004141"/>
    </source>
</evidence>
<accession>A0ABW5XLE7</accession>
<comment type="caution">
    <text evidence="8">The sequence shown here is derived from an EMBL/GenBank/DDBJ whole genome shotgun (WGS) entry which is preliminary data.</text>
</comment>
<evidence type="ECO:0000313" key="8">
    <source>
        <dbReference type="EMBL" id="MFD2863933.1"/>
    </source>
</evidence>
<dbReference type="PANTHER" id="PTHR32322">
    <property type="entry name" value="INNER MEMBRANE TRANSPORTER"/>
    <property type="match status" value="1"/>
</dbReference>
<reference evidence="9" key="1">
    <citation type="journal article" date="2019" name="Int. J. Syst. Evol. Microbiol.">
        <title>The Global Catalogue of Microorganisms (GCM) 10K type strain sequencing project: providing services to taxonomists for standard genome sequencing and annotation.</title>
        <authorList>
            <consortium name="The Broad Institute Genomics Platform"/>
            <consortium name="The Broad Institute Genome Sequencing Center for Infectious Disease"/>
            <person name="Wu L."/>
            <person name="Ma J."/>
        </authorList>
    </citation>
    <scope>NUCLEOTIDE SEQUENCE [LARGE SCALE GENOMIC DNA]</scope>
    <source>
        <strain evidence="9">KCTC 52232</strain>
    </source>
</reference>
<evidence type="ECO:0000256" key="4">
    <source>
        <dbReference type="ARBA" id="ARBA00022989"/>
    </source>
</evidence>
<keyword evidence="9" id="KW-1185">Reference proteome</keyword>
<keyword evidence="5 6" id="KW-0472">Membrane</keyword>
<evidence type="ECO:0000256" key="5">
    <source>
        <dbReference type="ARBA" id="ARBA00023136"/>
    </source>
</evidence>
<evidence type="ECO:0000313" key="9">
    <source>
        <dbReference type="Proteomes" id="UP001597601"/>
    </source>
</evidence>